<evidence type="ECO:0000256" key="1">
    <source>
        <dbReference type="ARBA" id="ARBA00004496"/>
    </source>
</evidence>
<dbReference type="SUPFAM" id="SSF48452">
    <property type="entry name" value="TPR-like"/>
    <property type="match status" value="1"/>
</dbReference>
<keyword evidence="6" id="KW-0812">Transmembrane</keyword>
<dbReference type="HOGENOM" id="CLU_382582_0_0_6"/>
<dbReference type="RefSeq" id="WP_011496985.1">
    <property type="nucleotide sequence ID" value="NC_007954.1"/>
</dbReference>
<keyword evidence="7" id="KW-0732">Signal</keyword>
<dbReference type="STRING" id="318161.Sden_2555"/>
<evidence type="ECO:0000256" key="6">
    <source>
        <dbReference type="SAM" id="Phobius"/>
    </source>
</evidence>
<dbReference type="SMART" id="SM00028">
    <property type="entry name" value="TPR"/>
    <property type="match status" value="4"/>
</dbReference>
<evidence type="ECO:0000256" key="5">
    <source>
        <dbReference type="ARBA" id="ARBA00038253"/>
    </source>
</evidence>
<evidence type="ECO:0000256" key="3">
    <source>
        <dbReference type="ARBA" id="ARBA00022737"/>
    </source>
</evidence>
<feature type="chain" id="PRO_5004181643" evidence="7">
    <location>
        <begin position="29"/>
        <end position="736"/>
    </location>
</feature>
<evidence type="ECO:0000313" key="8">
    <source>
        <dbReference type="EMBL" id="ABE55834.1"/>
    </source>
</evidence>
<accession>Q12L42</accession>
<keyword evidence="2" id="KW-0963">Cytoplasm</keyword>
<keyword evidence="6" id="KW-0472">Membrane</keyword>
<protein>
    <submittedName>
        <fullName evidence="8">TPR repeat</fullName>
    </submittedName>
</protein>
<dbReference type="Gene3D" id="1.25.40.10">
    <property type="entry name" value="Tetratricopeptide repeat domain"/>
    <property type="match status" value="2"/>
</dbReference>
<dbReference type="InterPro" id="IPR011990">
    <property type="entry name" value="TPR-like_helical_dom_sf"/>
</dbReference>
<comment type="subcellular location">
    <subcellularLocation>
        <location evidence="1">Cytoplasm</location>
    </subcellularLocation>
</comment>
<feature type="signal peptide" evidence="7">
    <location>
        <begin position="1"/>
        <end position="28"/>
    </location>
</feature>
<dbReference type="KEGG" id="sdn:Sden_2555"/>
<dbReference type="GO" id="GO:0005737">
    <property type="term" value="C:cytoplasm"/>
    <property type="evidence" value="ECO:0007669"/>
    <property type="project" value="UniProtKB-SubCell"/>
</dbReference>
<dbReference type="PANTHER" id="PTHR46630">
    <property type="entry name" value="TETRATRICOPEPTIDE REPEAT PROTEIN 29"/>
    <property type="match status" value="1"/>
</dbReference>
<reference evidence="8 9" key="1">
    <citation type="submission" date="2006-03" db="EMBL/GenBank/DDBJ databases">
        <title>Complete sequence of Shewanella denitrificans OS217.</title>
        <authorList>
            <consortium name="US DOE Joint Genome Institute"/>
            <person name="Copeland A."/>
            <person name="Lucas S."/>
            <person name="Lapidus A."/>
            <person name="Barry K."/>
            <person name="Detter J.C."/>
            <person name="Glavina del Rio T."/>
            <person name="Hammon N."/>
            <person name="Israni S."/>
            <person name="Dalin E."/>
            <person name="Tice H."/>
            <person name="Pitluck S."/>
            <person name="Brettin T."/>
            <person name="Bruce D."/>
            <person name="Han C."/>
            <person name="Tapia R."/>
            <person name="Gilna P."/>
            <person name="Kiss H."/>
            <person name="Schmutz J."/>
            <person name="Larimer F."/>
            <person name="Land M."/>
            <person name="Hauser L."/>
            <person name="Kyrpides N."/>
            <person name="Lykidis A."/>
            <person name="Richardson P."/>
        </authorList>
    </citation>
    <scope>NUCLEOTIDE SEQUENCE [LARGE SCALE GENOMIC DNA]</scope>
    <source>
        <strain evidence="9">OS217 / ATCC BAA-1090 / DSM 15013</strain>
    </source>
</reference>
<sequence>MTLNRPLANAICFIMLALLAFLPSPAFALVQYNEQLEVNFREQPHQLYLELNKTTGSPLVFNGRAEFEALAKDLSFEANQLHRSIEILARLNLESSVKSDTKFDDVSLLVTQLESIATTPLEESVVLMLKARLIAKEKHEFTQAVNLYNQALARISDEQDIAAILFKYTLHEHLSQLHYMLLQEVPALSHLNRYRAIAYQLRNDYFIAQSESALGLYYNKKKELAKSLQHYSEAFSIANRLDYPVIKASLQFQLARTYRDLEQWSDALKNAHAAVTSFQKLDQQPKVSEALTVIAMIYGAQEEWHKAIDYYFNAQQVNDKLGNSIGEALNFHNIGEAYKHLNNPVAAEKYMQLANDIFRQKKTLHYLVYNELLFAQWAVEQQEWQKAVHHGNEALIIAKNKQLIDEQIEALGYLAQAHGELNDFPETIKALKTLLALIEAKQPALQEDMASLSLTEQKLKFELNLLQLKNSQYIQQKQQNHLIIFALIAIITLLLPALYSLYRYNRNLRRKVKQQRQSLSLEPVTQLKGYQGLIKQLTQHHKGLDQHSQPQVQQTLVLARIDSLANCELLLGQSQANSMLHAHVDYFESQMATQVFVIHSGLLGFYFETNVNIADVAEKLKNCLTELHLNQRIYLGFNSASNFDNTVNLGHVNLPLHPNPDVQISPELEFETAQFALAAALSMEKKDSYLSLRALNFAPAAIFFKPLYLNLAQAMQRGMIRADSNYSINEIDWPTN</sequence>
<dbReference type="AlphaFoldDB" id="Q12L42"/>
<dbReference type="EMBL" id="CP000302">
    <property type="protein sequence ID" value="ABE55834.1"/>
    <property type="molecule type" value="Genomic_DNA"/>
</dbReference>
<evidence type="ECO:0000256" key="2">
    <source>
        <dbReference type="ARBA" id="ARBA00022490"/>
    </source>
</evidence>
<dbReference type="Proteomes" id="UP000001982">
    <property type="component" value="Chromosome"/>
</dbReference>
<organism evidence="8 9">
    <name type="scientific">Shewanella denitrificans (strain OS217 / ATCC BAA-1090 / DSM 15013)</name>
    <dbReference type="NCBI Taxonomy" id="318161"/>
    <lineage>
        <taxon>Bacteria</taxon>
        <taxon>Pseudomonadati</taxon>
        <taxon>Pseudomonadota</taxon>
        <taxon>Gammaproteobacteria</taxon>
        <taxon>Alteromonadales</taxon>
        <taxon>Shewanellaceae</taxon>
        <taxon>Shewanella</taxon>
    </lineage>
</organism>
<proteinExistence type="inferred from homology"/>
<name>Q12L42_SHEDO</name>
<keyword evidence="6" id="KW-1133">Transmembrane helix</keyword>
<evidence type="ECO:0000256" key="7">
    <source>
        <dbReference type="SAM" id="SignalP"/>
    </source>
</evidence>
<dbReference type="eggNOG" id="COG0457">
    <property type="taxonomic scope" value="Bacteria"/>
</dbReference>
<feature type="transmembrane region" description="Helical" evidence="6">
    <location>
        <begin position="482"/>
        <end position="502"/>
    </location>
</feature>
<keyword evidence="4" id="KW-0802">TPR repeat</keyword>
<dbReference type="InterPro" id="IPR051476">
    <property type="entry name" value="Bac_ResReg_Asp_Phosphatase"/>
</dbReference>
<keyword evidence="9" id="KW-1185">Reference proteome</keyword>
<dbReference type="OrthoDB" id="6271815at2"/>
<gene>
    <name evidence="8" type="ordered locus">Sden_2555</name>
</gene>
<keyword evidence="3" id="KW-0677">Repeat</keyword>
<evidence type="ECO:0000313" key="9">
    <source>
        <dbReference type="Proteomes" id="UP000001982"/>
    </source>
</evidence>
<comment type="similarity">
    <text evidence="5">Belongs to the Rap family.</text>
</comment>
<evidence type="ECO:0000256" key="4">
    <source>
        <dbReference type="ARBA" id="ARBA00022803"/>
    </source>
</evidence>
<dbReference type="InterPro" id="IPR019734">
    <property type="entry name" value="TPR_rpt"/>
</dbReference>
<dbReference type="PANTHER" id="PTHR46630:SF1">
    <property type="entry name" value="TETRATRICOPEPTIDE REPEAT PROTEIN 29"/>
    <property type="match status" value="1"/>
</dbReference>